<feature type="chain" id="PRO_5001652664" description="Secreted protein" evidence="1">
    <location>
        <begin position="27"/>
        <end position="87"/>
    </location>
</feature>
<comment type="caution">
    <text evidence="2">The sequence shown here is derived from an EMBL/GenBank/DDBJ whole genome shotgun (WGS) entry which is preliminary data.</text>
</comment>
<gene>
    <name evidence="2" type="ORF">LCOR_03487.1</name>
</gene>
<dbReference type="EMBL" id="CBTN010000011">
    <property type="protein sequence ID" value="CDH51942.1"/>
    <property type="molecule type" value="Genomic_DNA"/>
</dbReference>
<dbReference type="Proteomes" id="UP000027586">
    <property type="component" value="Unassembled WGS sequence"/>
</dbReference>
<keyword evidence="1" id="KW-0732">Signal</keyword>
<name>A0A068RQN8_9FUNG</name>
<sequence>MCVRTPRLETTLLFLFIPPLLLLCRSRQPDRGVLKCGQVLRKDRGCHGDIVAVSCSLLHPLYAWCKQRAILAFDSVQQHYVMVFGFQ</sequence>
<protein>
    <recommendedName>
        <fullName evidence="4">Secreted protein</fullName>
    </recommendedName>
</protein>
<organism evidence="2 3">
    <name type="scientific">Lichtheimia corymbifera JMRC:FSU:9682</name>
    <dbReference type="NCBI Taxonomy" id="1263082"/>
    <lineage>
        <taxon>Eukaryota</taxon>
        <taxon>Fungi</taxon>
        <taxon>Fungi incertae sedis</taxon>
        <taxon>Mucoromycota</taxon>
        <taxon>Mucoromycotina</taxon>
        <taxon>Mucoromycetes</taxon>
        <taxon>Mucorales</taxon>
        <taxon>Lichtheimiaceae</taxon>
        <taxon>Lichtheimia</taxon>
    </lineage>
</organism>
<evidence type="ECO:0000313" key="2">
    <source>
        <dbReference type="EMBL" id="CDH51942.1"/>
    </source>
</evidence>
<evidence type="ECO:0008006" key="4">
    <source>
        <dbReference type="Google" id="ProtNLM"/>
    </source>
</evidence>
<proteinExistence type="predicted"/>
<evidence type="ECO:0000313" key="3">
    <source>
        <dbReference type="Proteomes" id="UP000027586"/>
    </source>
</evidence>
<dbReference type="AlphaFoldDB" id="A0A068RQN8"/>
<evidence type="ECO:0000256" key="1">
    <source>
        <dbReference type="SAM" id="SignalP"/>
    </source>
</evidence>
<dbReference type="VEuPathDB" id="FungiDB:LCOR_03487.1"/>
<accession>A0A068RQN8</accession>
<keyword evidence="3" id="KW-1185">Reference proteome</keyword>
<reference evidence="2" key="1">
    <citation type="submission" date="2013-08" db="EMBL/GenBank/DDBJ databases">
        <title>Gene expansion shapes genome architecture in the human pathogen Lichtheimia corymbifera: an evolutionary genomics analysis in the ancient terrestrial Mucorales (Mucoromycotina).</title>
        <authorList>
            <person name="Schwartze V.U."/>
            <person name="Winter S."/>
            <person name="Shelest E."/>
            <person name="Marcet-Houben M."/>
            <person name="Horn F."/>
            <person name="Wehner S."/>
            <person name="Hoffmann K."/>
            <person name="Riege K."/>
            <person name="Sammeth M."/>
            <person name="Nowrousian M."/>
            <person name="Valiante V."/>
            <person name="Linde J."/>
            <person name="Jacobsen I.D."/>
            <person name="Marz M."/>
            <person name="Brakhage A.A."/>
            <person name="Gabaldon T."/>
            <person name="Bocker S."/>
            <person name="Voigt K."/>
        </authorList>
    </citation>
    <scope>NUCLEOTIDE SEQUENCE [LARGE SCALE GENOMIC DNA]</scope>
    <source>
        <strain evidence="2">FSU 9682</strain>
    </source>
</reference>
<feature type="signal peptide" evidence="1">
    <location>
        <begin position="1"/>
        <end position="26"/>
    </location>
</feature>